<gene>
    <name evidence="1" type="ORF">A237_024320</name>
</gene>
<proteinExistence type="predicted"/>
<name>A0AAT9SGZ0_PSESX</name>
<dbReference type="RefSeq" id="WP_154216769.1">
    <property type="nucleotide sequence ID" value="NZ_CP081457.1"/>
</dbReference>
<reference evidence="1" key="1">
    <citation type="journal article" date="2023" name="PhytoFront">
        <title>The Complete Genome Sequence of Pseudomonas syringae pv. actinidifoliorum ICMP 18803.</title>
        <authorList>
            <person name="Templeton M.D."/>
            <person name="Arshed S."/>
            <person name="Andersen M.T."/>
            <person name="Jayaraman J."/>
        </authorList>
    </citation>
    <scope>NUCLEOTIDE SEQUENCE</scope>
    <source>
        <strain evidence="1">ICMP 18803</strain>
    </source>
</reference>
<dbReference type="AlphaFoldDB" id="A0AAT9SGZ0"/>
<sequence>MCYIQAKEVGWSFGGGRSKINGEPNEEIKLSDVLSDAENLDWEGAIYLPKNEMGGQLRCNYRKSGQLRGL</sequence>
<dbReference type="EMBL" id="CP081457">
    <property type="protein sequence ID" value="UYS80523.1"/>
    <property type="molecule type" value="Genomic_DNA"/>
</dbReference>
<protein>
    <submittedName>
        <fullName evidence="1">Uncharacterized protein</fullName>
    </submittedName>
</protein>
<accession>A0AAT9SGZ0</accession>
<evidence type="ECO:0000313" key="1">
    <source>
        <dbReference type="EMBL" id="UYS80523.1"/>
    </source>
</evidence>
<organism evidence="1">
    <name type="scientific">Pseudomonas syringae pv. actinidifoliorum ICMP 18803</name>
    <dbReference type="NCBI Taxonomy" id="1194400"/>
    <lineage>
        <taxon>Bacteria</taxon>
        <taxon>Pseudomonadati</taxon>
        <taxon>Pseudomonadota</taxon>
        <taxon>Gammaproteobacteria</taxon>
        <taxon>Pseudomonadales</taxon>
        <taxon>Pseudomonadaceae</taxon>
        <taxon>Pseudomonas</taxon>
        <taxon>Pseudomonas syringae</taxon>
    </lineage>
</organism>